<evidence type="ECO:0000313" key="3">
    <source>
        <dbReference type="Proteomes" id="UP000534870"/>
    </source>
</evidence>
<protein>
    <submittedName>
        <fullName evidence="2">Organic solvent transporter</fullName>
    </submittedName>
</protein>
<name>A0A7Y7M856_9PROT</name>
<dbReference type="EMBL" id="JABXXP010000503">
    <property type="protein sequence ID" value="NVN12581.1"/>
    <property type="molecule type" value="Genomic_DNA"/>
</dbReference>
<reference evidence="2 3" key="1">
    <citation type="submission" date="2020-06" db="EMBL/GenBank/DDBJ databases">
        <title>Description of novel acetic acid bacteria.</title>
        <authorList>
            <person name="Sombolestani A."/>
        </authorList>
    </citation>
    <scope>NUCLEOTIDE SEQUENCE [LARGE SCALE GENOMIC DNA]</scope>
    <source>
        <strain evidence="2 3">LMG 31431</strain>
    </source>
</reference>
<dbReference type="InterPro" id="IPR003423">
    <property type="entry name" value="OMP_efflux"/>
</dbReference>
<dbReference type="SUPFAM" id="SSF56954">
    <property type="entry name" value="Outer membrane efflux proteins (OEP)"/>
    <property type="match status" value="1"/>
</dbReference>
<sequence>DGGRRAALNAHAGAVHDETVARYRQTVLDAWRDVEDALAALRHLAEESVSQHEAVLAAADATHRAGQLGTGGLANDYSVIVARNIELSDRLSEVDIATRRLAAYVALVKALGGGWR</sequence>
<comment type="similarity">
    <text evidence="1">Belongs to the outer membrane factor (OMF) (TC 1.B.17) family.</text>
</comment>
<comment type="caution">
    <text evidence="2">The sequence shown here is derived from an EMBL/GenBank/DDBJ whole genome shotgun (WGS) entry which is preliminary data.</text>
</comment>
<evidence type="ECO:0000256" key="1">
    <source>
        <dbReference type="ARBA" id="ARBA00007613"/>
    </source>
</evidence>
<organism evidence="2 3">
    <name type="scientific">Nguyenibacter vanlangensis</name>
    <dbReference type="NCBI Taxonomy" id="1216886"/>
    <lineage>
        <taxon>Bacteria</taxon>
        <taxon>Pseudomonadati</taxon>
        <taxon>Pseudomonadota</taxon>
        <taxon>Alphaproteobacteria</taxon>
        <taxon>Acetobacterales</taxon>
        <taxon>Acetobacteraceae</taxon>
        <taxon>Nguyenibacter</taxon>
    </lineage>
</organism>
<dbReference type="AlphaFoldDB" id="A0A7Y7M856"/>
<feature type="non-terminal residue" evidence="2">
    <location>
        <position position="1"/>
    </location>
</feature>
<gene>
    <name evidence="2" type="ORF">HUK84_15855</name>
</gene>
<dbReference type="PANTHER" id="PTHR30203:SF33">
    <property type="entry name" value="BLR4455 PROTEIN"/>
    <property type="match status" value="1"/>
</dbReference>
<dbReference type="Pfam" id="PF02321">
    <property type="entry name" value="OEP"/>
    <property type="match status" value="1"/>
</dbReference>
<evidence type="ECO:0000313" key="2">
    <source>
        <dbReference type="EMBL" id="NVN12581.1"/>
    </source>
</evidence>
<dbReference type="InterPro" id="IPR010131">
    <property type="entry name" value="MdtP/NodT-like"/>
</dbReference>
<dbReference type="Proteomes" id="UP000534870">
    <property type="component" value="Unassembled WGS sequence"/>
</dbReference>
<dbReference type="PANTHER" id="PTHR30203">
    <property type="entry name" value="OUTER MEMBRANE CATION EFFLUX PROTEIN"/>
    <property type="match status" value="1"/>
</dbReference>
<dbReference type="Gene3D" id="1.20.1600.10">
    <property type="entry name" value="Outer membrane efflux proteins (OEP)"/>
    <property type="match status" value="1"/>
</dbReference>
<accession>A0A7Y7M856</accession>
<proteinExistence type="inferred from homology"/>